<dbReference type="Pfam" id="PF03372">
    <property type="entry name" value="Exo_endo_phos"/>
    <property type="match status" value="1"/>
</dbReference>
<dbReference type="SUPFAM" id="SSF56219">
    <property type="entry name" value="DNase I-like"/>
    <property type="match status" value="3"/>
</dbReference>
<dbReference type="AlphaFoldDB" id="A0A7R9GIW2"/>
<evidence type="ECO:0000313" key="3">
    <source>
        <dbReference type="Proteomes" id="UP000678499"/>
    </source>
</evidence>
<dbReference type="InterPro" id="IPR005135">
    <property type="entry name" value="Endo/exonuclease/phosphatase"/>
</dbReference>
<dbReference type="EMBL" id="CAJPEX010004235">
    <property type="protein sequence ID" value="CAG0922880.1"/>
    <property type="molecule type" value="Genomic_DNA"/>
</dbReference>
<organism evidence="2">
    <name type="scientific">Notodromas monacha</name>
    <dbReference type="NCBI Taxonomy" id="399045"/>
    <lineage>
        <taxon>Eukaryota</taxon>
        <taxon>Metazoa</taxon>
        <taxon>Ecdysozoa</taxon>
        <taxon>Arthropoda</taxon>
        <taxon>Crustacea</taxon>
        <taxon>Oligostraca</taxon>
        <taxon>Ostracoda</taxon>
        <taxon>Podocopa</taxon>
        <taxon>Podocopida</taxon>
        <taxon>Cypridocopina</taxon>
        <taxon>Cypridoidea</taxon>
        <taxon>Cyprididae</taxon>
        <taxon>Notodromas</taxon>
    </lineage>
</organism>
<proteinExistence type="predicted"/>
<dbReference type="EMBL" id="OA886272">
    <property type="protein sequence ID" value="CAD7282728.1"/>
    <property type="molecule type" value="Genomic_DNA"/>
</dbReference>
<name>A0A7R9GIW2_9CRUS</name>
<dbReference type="PANTHER" id="PTHR12121:SF36">
    <property type="entry name" value="ENDONUCLEASE_EXONUCLEASE_PHOSPHATASE DOMAIN-CONTAINING PROTEIN"/>
    <property type="match status" value="1"/>
</dbReference>
<dbReference type="GO" id="GO:0000175">
    <property type="term" value="F:3'-5'-RNA exonuclease activity"/>
    <property type="evidence" value="ECO:0007669"/>
    <property type="project" value="TreeGrafter"/>
</dbReference>
<feature type="domain" description="Endonuclease/exonuclease/phosphatase" evidence="1">
    <location>
        <begin position="8"/>
        <end position="250"/>
    </location>
</feature>
<dbReference type="Proteomes" id="UP000678499">
    <property type="component" value="Unassembled WGS sequence"/>
</dbReference>
<dbReference type="Gene3D" id="3.60.10.10">
    <property type="entry name" value="Endonuclease/exonuclease/phosphatase"/>
    <property type="match status" value="3"/>
</dbReference>
<dbReference type="InterPro" id="IPR036691">
    <property type="entry name" value="Endo/exonu/phosph_ase_sf"/>
</dbReference>
<dbReference type="CDD" id="cd09083">
    <property type="entry name" value="EEP-1"/>
    <property type="match status" value="1"/>
</dbReference>
<dbReference type="OrthoDB" id="276515at2759"/>
<dbReference type="InterPro" id="IPR050410">
    <property type="entry name" value="CCR4/nocturin_mRNA_transcr"/>
</dbReference>
<evidence type="ECO:0000259" key="1">
    <source>
        <dbReference type="Pfam" id="PF03372"/>
    </source>
</evidence>
<dbReference type="PANTHER" id="PTHR12121">
    <property type="entry name" value="CARBON CATABOLITE REPRESSOR PROTEIN 4"/>
    <property type="match status" value="1"/>
</dbReference>
<protein>
    <recommendedName>
        <fullName evidence="1">Endonuclease/exonuclease/phosphatase domain-containing protein</fullName>
    </recommendedName>
</protein>
<sequence length="737" mass="83832">MHANVKIMTFNLRASYLEDGLNDWEQRKNLVVKMLRKYEPNVIGTQEATREQLQFLRAELPHYRAVGEFRDDSENAESVAVFFDRKLLELVKHEDFWLSETPEIPGSKSWDSSLPRMCTWVKLRHLVSGEEFSLFNTHLDHVSRQAQIKGASLIARRMQEQIFSSEASSATNMYFTGDLNSVRKELPWQILTGSGVLSNHRHSSTCLQLEDAWKTATKKFNQVDETFHGFLGSRDSGNDGSGHIDYILYRSVHGNNWRPKSFTIIVEKEGDYLQGVGLALIYFSSQIKPYKQLQFLRAELPHYWTVGEFRDDSENAESVAQHISEGLSQLDGHEDFWLSETPEIPGSKSWDSSLPRMCTWVKLRHLVSGEEFCLFNTHLDHVSRQAQIEGASLIARCMQEQIFSSEASTATNMYFTGDLNSVRKELPWQILTGSGVLSNHRHSSTCLQLEDAWKTATKKFNQVDETFHGFLGSRDSGNDGSGHIDYILYRSVYGNNWRPKSFTIIVEKEGDDIRISIRKPTFRGLDASTSMGTSQCQLPCPRSHSDRVVFVLKLDARLNSATAKFPRRKLQRIIGPVVFLTPSAVVISLFLLSANPGPRGTPAKFTVMTFNILAAKLTNGSDSWEQRKMAVVKMLRKYEPNVIGTQEVTKEQLQFLLAEFPHYRAVGAFRDDSENPESVSVFYDIRDIRISIRKPTFRGLDASTSMGTSQCQLPCPRSHSDRVVFVLKSIVMHFSNH</sequence>
<keyword evidence="3" id="KW-1185">Reference proteome</keyword>
<reference evidence="2" key="1">
    <citation type="submission" date="2020-11" db="EMBL/GenBank/DDBJ databases">
        <authorList>
            <person name="Tran Van P."/>
        </authorList>
    </citation>
    <scope>NUCLEOTIDE SEQUENCE</scope>
</reference>
<evidence type="ECO:0000313" key="2">
    <source>
        <dbReference type="EMBL" id="CAD7282728.1"/>
    </source>
</evidence>
<accession>A0A7R9GIW2</accession>
<gene>
    <name evidence="2" type="ORF">NMOB1V02_LOCUS10349</name>
</gene>